<reference evidence="1 2" key="2">
    <citation type="journal article" date="2023" name="ChemBioChem">
        <title>Acyltransferase Domain Exchange between Two Independent Type I Polyketide Synthases in the Same Producer Strain of Macrolide Antibiotics.</title>
        <authorList>
            <person name="Kudo F."/>
            <person name="Kishikawa K."/>
            <person name="Tsuboi K."/>
            <person name="Kido T."/>
            <person name="Usui T."/>
            <person name="Hashimoto J."/>
            <person name="Shin-Ya K."/>
            <person name="Miyanaga A."/>
            <person name="Eguchi T."/>
        </authorList>
    </citation>
    <scope>NUCLEOTIDE SEQUENCE [LARGE SCALE GENOMIC DNA]</scope>
    <source>
        <strain evidence="1 2">A-8890</strain>
    </source>
</reference>
<evidence type="ECO:0000313" key="2">
    <source>
        <dbReference type="Proteomes" id="UP001321542"/>
    </source>
</evidence>
<reference evidence="1 2" key="1">
    <citation type="journal article" date="2010" name="ChemBioChem">
        <title>Cloning and characterization of the biosynthetic gene cluster of 16-membered macrolide antibiotic FD-891: involvement of a dual functional cytochrome P450 monooxygenase catalyzing epoxidation and hydroxylation.</title>
        <authorList>
            <person name="Kudo F."/>
            <person name="Motegi A."/>
            <person name="Mizoue K."/>
            <person name="Eguchi T."/>
        </authorList>
    </citation>
    <scope>NUCLEOTIDE SEQUENCE [LARGE SCALE GENOMIC DNA]</scope>
    <source>
        <strain evidence="1 2">A-8890</strain>
    </source>
</reference>
<protein>
    <submittedName>
        <fullName evidence="1">Uncharacterized protein</fullName>
    </submittedName>
</protein>
<sequence length="63" mass="7068">MPRATSNKPGWSDERIARYATAITVQVKVSGQREAAIGKALDEEFTAEELERGLRHLNSINKR</sequence>
<dbReference type="Proteomes" id="UP001321542">
    <property type="component" value="Chromosome"/>
</dbReference>
<name>A0ABN5V9P8_9ACTN</name>
<accession>A0ABN5V9P8</accession>
<keyword evidence="2" id="KW-1185">Reference proteome</keyword>
<evidence type="ECO:0000313" key="1">
    <source>
        <dbReference type="EMBL" id="BBC30027.1"/>
    </source>
</evidence>
<gene>
    <name evidence="1" type="ORF">SGFS_013210</name>
</gene>
<organism evidence="1 2">
    <name type="scientific">Streptomyces graminofaciens</name>
    <dbReference type="NCBI Taxonomy" id="68212"/>
    <lineage>
        <taxon>Bacteria</taxon>
        <taxon>Bacillati</taxon>
        <taxon>Actinomycetota</taxon>
        <taxon>Actinomycetes</taxon>
        <taxon>Kitasatosporales</taxon>
        <taxon>Streptomycetaceae</taxon>
        <taxon>Streptomyces</taxon>
    </lineage>
</organism>
<dbReference type="EMBL" id="AP018448">
    <property type="protein sequence ID" value="BBC30027.1"/>
    <property type="molecule type" value="Genomic_DNA"/>
</dbReference>
<dbReference type="RefSeq" id="WP_286248330.1">
    <property type="nucleotide sequence ID" value="NZ_AP018448.1"/>
</dbReference>
<proteinExistence type="predicted"/>